<dbReference type="EMBL" id="AZQQ01000108">
    <property type="protein sequence ID" value="KDD65719.1"/>
    <property type="molecule type" value="Genomic_DNA"/>
</dbReference>
<protein>
    <recommendedName>
        <fullName evidence="1">DUF4935 domain-containing protein</fullName>
    </recommendedName>
</protein>
<gene>
    <name evidence="2" type="ORF">V466_27885</name>
</gene>
<dbReference type="AlphaFoldDB" id="A0A059KVG1"/>
<dbReference type="Pfam" id="PF16289">
    <property type="entry name" value="PIN_12"/>
    <property type="match status" value="1"/>
</dbReference>
<reference evidence="2 3" key="1">
    <citation type="submission" date="2013-12" db="EMBL/GenBank/DDBJ databases">
        <authorList>
            <person name="Formusa P.A."/>
            <person name="Habash M."/>
            <person name="Lee H."/>
            <person name="Trevors J.T."/>
        </authorList>
    </citation>
    <scope>NUCLEOTIDE SEQUENCE [LARGE SCALE GENOMIC DNA]</scope>
    <source>
        <strain evidence="2 3">PD30</strain>
    </source>
</reference>
<evidence type="ECO:0000313" key="3">
    <source>
        <dbReference type="Proteomes" id="UP000026739"/>
    </source>
</evidence>
<evidence type="ECO:0000259" key="1">
    <source>
        <dbReference type="Pfam" id="PF16289"/>
    </source>
</evidence>
<comment type="caution">
    <text evidence="2">The sequence shown here is derived from an EMBL/GenBank/DDBJ whole genome shotgun (WGS) entry which is preliminary data.</text>
</comment>
<dbReference type="InterPro" id="IPR032557">
    <property type="entry name" value="DUF4935"/>
</dbReference>
<dbReference type="eggNOG" id="ENOG5033H8C">
    <property type="taxonomic scope" value="Bacteria"/>
</dbReference>
<feature type="domain" description="DUF4935" evidence="1">
    <location>
        <begin position="8"/>
        <end position="175"/>
    </location>
</feature>
<sequence>MELESKYVFIDTCIFEQNSFVFSKYALSKITDASKLGQIKLLISTITICEVRAHISTKSKEIALLVKRFQREAAILRSLEDLPISSAFAGVTASEIESSLLDEFDGFLKLSAAEILSVDNVSPELIFEQYFSIVAPFGAGSKRKEFADAFVLESLSLYAKSISWPINVISADADMRRYCESNPHFVYHDTINSFLNILNHALSVEPAAYADQVFEYLLPNIVWVIEEMLDGMNYELEAEEEYVSSVSYKLKKVDVVNRDLAYLDEDHAAYGVDFEFEIEVHKVVDDVDNSPYDPERGYINIEQYEYTTLFRESMTLGFVLSLEDRIISRTQIVDIEDAPDSIELSNSVVG</sequence>
<proteinExistence type="predicted"/>
<evidence type="ECO:0000313" key="2">
    <source>
        <dbReference type="EMBL" id="KDD65719.1"/>
    </source>
</evidence>
<dbReference type="Proteomes" id="UP000026739">
    <property type="component" value="Unassembled WGS sequence"/>
</dbReference>
<organism evidence="2 3">
    <name type="scientific">Pseudomonas mandelii PD30</name>
    <dbReference type="NCBI Taxonomy" id="1419583"/>
    <lineage>
        <taxon>Bacteria</taxon>
        <taxon>Pseudomonadati</taxon>
        <taxon>Pseudomonadota</taxon>
        <taxon>Gammaproteobacteria</taxon>
        <taxon>Pseudomonadales</taxon>
        <taxon>Pseudomonadaceae</taxon>
        <taxon>Pseudomonas</taxon>
    </lineage>
</organism>
<dbReference type="RefSeq" id="WP_033061548.1">
    <property type="nucleotide sequence ID" value="NZ_AZQQ01000108.1"/>
</dbReference>
<name>A0A059KVG1_9PSED</name>
<accession>A0A059KVG1</accession>